<evidence type="ECO:0000313" key="1">
    <source>
        <dbReference type="EMBL" id="KAJ8670514.1"/>
    </source>
</evidence>
<organism evidence="1 2">
    <name type="scientific">Eretmocerus hayati</name>
    <dbReference type="NCBI Taxonomy" id="131215"/>
    <lineage>
        <taxon>Eukaryota</taxon>
        <taxon>Metazoa</taxon>
        <taxon>Ecdysozoa</taxon>
        <taxon>Arthropoda</taxon>
        <taxon>Hexapoda</taxon>
        <taxon>Insecta</taxon>
        <taxon>Pterygota</taxon>
        <taxon>Neoptera</taxon>
        <taxon>Endopterygota</taxon>
        <taxon>Hymenoptera</taxon>
        <taxon>Apocrita</taxon>
        <taxon>Proctotrupomorpha</taxon>
        <taxon>Chalcidoidea</taxon>
        <taxon>Aphelinidae</taxon>
        <taxon>Aphelininae</taxon>
        <taxon>Eretmocerus</taxon>
    </lineage>
</organism>
<accession>A0ACC2NHB8</accession>
<protein>
    <submittedName>
        <fullName evidence="1">Uncharacterized protein</fullName>
    </submittedName>
</protein>
<dbReference type="EMBL" id="CM056743">
    <property type="protein sequence ID" value="KAJ8670514.1"/>
    <property type="molecule type" value="Genomic_DNA"/>
</dbReference>
<dbReference type="Proteomes" id="UP001239111">
    <property type="component" value="Chromosome 3"/>
</dbReference>
<comment type="caution">
    <text evidence="1">The sequence shown here is derived from an EMBL/GenBank/DDBJ whole genome shotgun (WGS) entry which is preliminary data.</text>
</comment>
<gene>
    <name evidence="1" type="ORF">QAD02_001773</name>
</gene>
<sequence>MLRAQQSARFKKKNYDEKVKILRNREEGELQDTDNIGSTHVSQMQLSDSDSGDSEAVDTSDEEEDPDDGPLDILRDITDWALKHPIAKSELESLLKVLNRHHKNIPKSAKTLLKQPDNKKYTIEKASSVSKGVEVEAEFVYFGILEYLLKTVNPDLQFFIFSEESTNVD</sequence>
<keyword evidence="2" id="KW-1185">Reference proteome</keyword>
<reference evidence="1" key="1">
    <citation type="submission" date="2023-04" db="EMBL/GenBank/DDBJ databases">
        <title>A chromosome-level genome assembly of the parasitoid wasp Eretmocerus hayati.</title>
        <authorList>
            <person name="Zhong Y."/>
            <person name="Liu S."/>
            <person name="Liu Y."/>
        </authorList>
    </citation>
    <scope>NUCLEOTIDE SEQUENCE</scope>
    <source>
        <strain evidence="1">ZJU_SS_LIU_2023</strain>
    </source>
</reference>
<proteinExistence type="predicted"/>
<name>A0ACC2NHB8_9HYME</name>
<evidence type="ECO:0000313" key="2">
    <source>
        <dbReference type="Proteomes" id="UP001239111"/>
    </source>
</evidence>